<dbReference type="CDD" id="cd00568">
    <property type="entry name" value="TPP_enzymes"/>
    <property type="match status" value="1"/>
</dbReference>
<dbReference type="InterPro" id="IPR029061">
    <property type="entry name" value="THDP-binding"/>
</dbReference>
<gene>
    <name evidence="8" type="ORF">LX15_002746</name>
</gene>
<evidence type="ECO:0000256" key="3">
    <source>
        <dbReference type="RuleBase" id="RU362132"/>
    </source>
</evidence>
<keyword evidence="2 3" id="KW-0786">Thiamine pyrophosphate</keyword>
<accession>A0ABT1HU45</accession>
<dbReference type="Proteomes" id="UP001205311">
    <property type="component" value="Unassembled WGS sequence"/>
</dbReference>
<dbReference type="InterPro" id="IPR012000">
    <property type="entry name" value="Thiamin_PyroP_enz_cen_dom"/>
</dbReference>
<dbReference type="InterPro" id="IPR012001">
    <property type="entry name" value="Thiamin_PyroP_enz_TPP-bd_dom"/>
</dbReference>
<evidence type="ECO:0000256" key="4">
    <source>
        <dbReference type="SAM" id="MobiDB-lite"/>
    </source>
</evidence>
<evidence type="ECO:0000259" key="5">
    <source>
        <dbReference type="Pfam" id="PF00205"/>
    </source>
</evidence>
<keyword evidence="9" id="KW-1185">Reference proteome</keyword>
<proteinExistence type="inferred from homology"/>
<protein>
    <submittedName>
        <fullName evidence="8">Acetolactate synthase-1/2/3 large subunit</fullName>
    </submittedName>
</protein>
<evidence type="ECO:0000313" key="8">
    <source>
        <dbReference type="EMBL" id="MCP2259045.1"/>
    </source>
</evidence>
<dbReference type="Pfam" id="PF02776">
    <property type="entry name" value="TPP_enzyme_N"/>
    <property type="match status" value="1"/>
</dbReference>
<evidence type="ECO:0000256" key="1">
    <source>
        <dbReference type="ARBA" id="ARBA00007812"/>
    </source>
</evidence>
<sequence length="579" mass="59042">MTDGAGVRVAPSARPPLGDRADGGAPASVTGGRAVVAALAEHGVEVVFGIPGTHNLEIYRHLPGSGIRVVTPRHEQGAGYAADGYARVTGRPGVVLTTTGPALLNAATAAGVAYADSVPVLLVSPGMPRSHVPGSGELHEVKDQSGAMAAICASSHRVRSVAEIHRVVDDFMAEVRDGRPRPVHLEVPLDVLETPARPAPRLGVARPPRPAPSDDAVRRAAATLVGARSPVIIAGGGARGAAADLVVLAELLGAPVLTTANGKGTVPEHHPLSVGAVLHLAATRELLAAADVVLAVGTELSTTDFWAGPPELPGSLVRVDVDVDQTRRPVIPTHPLVGDAGEVVGRLLAAARELTARASSAGRPSGGGPSGGGRNYVPRTIDTLPRPFHDPRVSAIKEESVRAAARWDHVVPALRRALPDDAVLVGDTSMACYHGALAEFRVPGPGSFLVPTGFATLGYALPAAIGASVGAPGRAVAALTGDGAFQFSLTELATAVEMGLPLPVVVVDNGGYGVLREEMRERGITPTGVDLRGPDFVALAGAYGARGVAATTAPEVERAVREALEADVPTVVVVPEKVA</sequence>
<dbReference type="RefSeq" id="WP_253669955.1">
    <property type="nucleotide sequence ID" value="NZ_JAMTCP010000013.1"/>
</dbReference>
<dbReference type="SUPFAM" id="SSF52518">
    <property type="entry name" value="Thiamin diphosphate-binding fold (THDP-binding)"/>
    <property type="match status" value="2"/>
</dbReference>
<dbReference type="InterPro" id="IPR011766">
    <property type="entry name" value="TPP_enzyme_TPP-bd"/>
</dbReference>
<comment type="caution">
    <text evidence="8">The sequence shown here is derived from an EMBL/GenBank/DDBJ whole genome shotgun (WGS) entry which is preliminary data.</text>
</comment>
<feature type="region of interest" description="Disordered" evidence="4">
    <location>
        <begin position="356"/>
        <end position="375"/>
    </location>
</feature>
<dbReference type="NCBIfam" id="NF005712">
    <property type="entry name" value="PRK07524.1"/>
    <property type="match status" value="1"/>
</dbReference>
<dbReference type="InterPro" id="IPR045229">
    <property type="entry name" value="TPP_enz"/>
</dbReference>
<dbReference type="Pfam" id="PF00205">
    <property type="entry name" value="TPP_enzyme_M"/>
    <property type="match status" value="1"/>
</dbReference>
<feature type="domain" description="Thiamine pyrophosphate enzyme N-terminal TPP-binding" evidence="7">
    <location>
        <begin position="30"/>
        <end position="144"/>
    </location>
</feature>
<dbReference type="EMBL" id="JAMTCP010000013">
    <property type="protein sequence ID" value="MCP2259045.1"/>
    <property type="molecule type" value="Genomic_DNA"/>
</dbReference>
<name>A0ABT1HU45_STRSD</name>
<feature type="region of interest" description="Disordered" evidence="4">
    <location>
        <begin position="1"/>
        <end position="26"/>
    </location>
</feature>
<dbReference type="SUPFAM" id="SSF52467">
    <property type="entry name" value="DHS-like NAD/FAD-binding domain"/>
    <property type="match status" value="1"/>
</dbReference>
<feature type="domain" description="Thiamine pyrophosphate enzyme central" evidence="5">
    <location>
        <begin position="217"/>
        <end position="347"/>
    </location>
</feature>
<comment type="similarity">
    <text evidence="1 3">Belongs to the TPP enzyme family.</text>
</comment>
<evidence type="ECO:0000256" key="2">
    <source>
        <dbReference type="ARBA" id="ARBA00023052"/>
    </source>
</evidence>
<dbReference type="Gene3D" id="3.40.50.1220">
    <property type="entry name" value="TPP-binding domain"/>
    <property type="match status" value="1"/>
</dbReference>
<evidence type="ECO:0000259" key="6">
    <source>
        <dbReference type="Pfam" id="PF02775"/>
    </source>
</evidence>
<dbReference type="PANTHER" id="PTHR18968">
    <property type="entry name" value="THIAMINE PYROPHOSPHATE ENZYMES"/>
    <property type="match status" value="1"/>
</dbReference>
<reference evidence="8 9" key="1">
    <citation type="submission" date="2022-06" db="EMBL/GenBank/DDBJ databases">
        <title>Genomic Encyclopedia of Archaeal and Bacterial Type Strains, Phase II (KMG-II): from individual species to whole genera.</title>
        <authorList>
            <person name="Goeker M."/>
        </authorList>
    </citation>
    <scope>NUCLEOTIDE SEQUENCE [LARGE SCALE GENOMIC DNA]</scope>
    <source>
        <strain evidence="8 9">DSM 40477</strain>
    </source>
</reference>
<feature type="compositionally biased region" description="Gly residues" evidence="4">
    <location>
        <begin position="364"/>
        <end position="374"/>
    </location>
</feature>
<organism evidence="8 9">
    <name type="scientific">Streptoalloteichus tenebrarius (strain ATCC 17920 / DSM 40477 / JCM 4838 / CBS 697.72 / NBRC 16177 / NCIMB 11028 / NRRL B-12390 / A12253. 1 / ISP 5477)</name>
    <name type="common">Streptomyces tenebrarius</name>
    <dbReference type="NCBI Taxonomy" id="1933"/>
    <lineage>
        <taxon>Bacteria</taxon>
        <taxon>Bacillati</taxon>
        <taxon>Actinomycetota</taxon>
        <taxon>Actinomycetes</taxon>
        <taxon>Pseudonocardiales</taxon>
        <taxon>Pseudonocardiaceae</taxon>
        <taxon>Streptoalloteichus</taxon>
    </lineage>
</organism>
<dbReference type="PANTHER" id="PTHR18968:SF13">
    <property type="entry name" value="ACETOLACTATE SYNTHASE CATALYTIC SUBUNIT, MITOCHONDRIAL"/>
    <property type="match status" value="1"/>
</dbReference>
<evidence type="ECO:0000313" key="9">
    <source>
        <dbReference type="Proteomes" id="UP001205311"/>
    </source>
</evidence>
<dbReference type="CDD" id="cd07035">
    <property type="entry name" value="TPP_PYR_POX_like"/>
    <property type="match status" value="1"/>
</dbReference>
<dbReference type="InterPro" id="IPR029035">
    <property type="entry name" value="DHS-like_NAD/FAD-binding_dom"/>
</dbReference>
<feature type="domain" description="Thiamine pyrophosphate enzyme TPP-binding" evidence="6">
    <location>
        <begin position="432"/>
        <end position="574"/>
    </location>
</feature>
<dbReference type="Pfam" id="PF02775">
    <property type="entry name" value="TPP_enzyme_C"/>
    <property type="match status" value="1"/>
</dbReference>
<evidence type="ECO:0000259" key="7">
    <source>
        <dbReference type="Pfam" id="PF02776"/>
    </source>
</evidence>
<dbReference type="Gene3D" id="3.40.50.970">
    <property type="match status" value="2"/>
</dbReference>